<evidence type="ECO:0008006" key="4">
    <source>
        <dbReference type="Google" id="ProtNLM"/>
    </source>
</evidence>
<dbReference type="EMBL" id="BOMG01000036">
    <property type="protein sequence ID" value="GID54066.1"/>
    <property type="molecule type" value="Genomic_DNA"/>
</dbReference>
<proteinExistence type="predicted"/>
<sequence>MNRRDVLPDQYFELDPADHEEPTWEVRHPGPRRRFDRRARMILTIAAVAALLANAGAAWAYWHFNGSARTHAAAAASVEITLTATSDPSRALTPGDVGNLTVTVTNQYSNPVRITSILPATGRIVADQVRRDAGCTNPRVELTRKEFPVSWEVPRNTIGAFILPKALTMRATGPASCKGATFTVPVQAKAVSS</sequence>
<gene>
    <name evidence="2" type="ORF">Aco03nite_024700</name>
</gene>
<dbReference type="Proteomes" id="UP000612282">
    <property type="component" value="Unassembled WGS sequence"/>
</dbReference>
<protein>
    <recommendedName>
        <fullName evidence="4">DUF11 domain-containing protein</fullName>
    </recommendedName>
</protein>
<keyword evidence="1" id="KW-0812">Transmembrane</keyword>
<dbReference type="RefSeq" id="WP_203795178.1">
    <property type="nucleotide sequence ID" value="NZ_BAAAQE010000012.1"/>
</dbReference>
<organism evidence="2 3">
    <name type="scientific">Actinoplanes couchii</name>
    <dbReference type="NCBI Taxonomy" id="403638"/>
    <lineage>
        <taxon>Bacteria</taxon>
        <taxon>Bacillati</taxon>
        <taxon>Actinomycetota</taxon>
        <taxon>Actinomycetes</taxon>
        <taxon>Micromonosporales</taxon>
        <taxon>Micromonosporaceae</taxon>
        <taxon>Actinoplanes</taxon>
    </lineage>
</organism>
<keyword evidence="1" id="KW-1133">Transmembrane helix</keyword>
<reference evidence="2 3" key="1">
    <citation type="submission" date="2021-01" db="EMBL/GenBank/DDBJ databases">
        <title>Whole genome shotgun sequence of Actinoplanes couchii NBRC 106145.</title>
        <authorList>
            <person name="Komaki H."/>
            <person name="Tamura T."/>
        </authorList>
    </citation>
    <scope>NUCLEOTIDE SEQUENCE [LARGE SCALE GENOMIC DNA]</scope>
    <source>
        <strain evidence="2 3">NBRC 106145</strain>
    </source>
</reference>
<keyword evidence="1" id="KW-0472">Membrane</keyword>
<accession>A0ABQ3X6D1</accession>
<evidence type="ECO:0000256" key="1">
    <source>
        <dbReference type="SAM" id="Phobius"/>
    </source>
</evidence>
<evidence type="ECO:0000313" key="2">
    <source>
        <dbReference type="EMBL" id="GID54066.1"/>
    </source>
</evidence>
<feature type="transmembrane region" description="Helical" evidence="1">
    <location>
        <begin position="41"/>
        <end position="62"/>
    </location>
</feature>
<name>A0ABQ3X6D1_9ACTN</name>
<evidence type="ECO:0000313" key="3">
    <source>
        <dbReference type="Proteomes" id="UP000612282"/>
    </source>
</evidence>
<comment type="caution">
    <text evidence="2">The sequence shown here is derived from an EMBL/GenBank/DDBJ whole genome shotgun (WGS) entry which is preliminary data.</text>
</comment>
<keyword evidence="3" id="KW-1185">Reference proteome</keyword>